<keyword evidence="10 14" id="KW-0804">Transcription</keyword>
<dbReference type="GO" id="GO:0000786">
    <property type="term" value="C:nucleosome"/>
    <property type="evidence" value="ECO:0007669"/>
    <property type="project" value="InterPro"/>
</dbReference>
<dbReference type="GO" id="GO:0006281">
    <property type="term" value="P:DNA repair"/>
    <property type="evidence" value="ECO:0007669"/>
    <property type="project" value="InterPro"/>
</dbReference>
<evidence type="ECO:0000256" key="14">
    <source>
        <dbReference type="PIRNR" id="PIRNR017570"/>
    </source>
</evidence>
<dbReference type="InterPro" id="IPR030445">
    <property type="entry name" value="H3-K79_meTrfase"/>
</dbReference>
<feature type="compositionally biased region" description="Basic residues" evidence="16">
    <location>
        <begin position="130"/>
        <end position="140"/>
    </location>
</feature>
<feature type="compositionally biased region" description="Basic and acidic residues" evidence="16">
    <location>
        <begin position="71"/>
        <end position="84"/>
    </location>
</feature>
<name>A0A0P1KUB0_9SACH</name>
<dbReference type="PANTHER" id="PTHR21451:SF0">
    <property type="entry name" value="HISTONE-LYSINE N-METHYLTRANSFERASE, H3 LYSINE-79 SPECIFIC"/>
    <property type="match status" value="1"/>
</dbReference>
<dbReference type="Gene3D" id="1.10.260.170">
    <property type="match status" value="1"/>
</dbReference>
<dbReference type="Pfam" id="PF08123">
    <property type="entry name" value="DOT1"/>
    <property type="match status" value="1"/>
</dbReference>
<evidence type="ECO:0000313" key="18">
    <source>
        <dbReference type="EMBL" id="CUS23458.1"/>
    </source>
</evidence>
<evidence type="ECO:0000313" key="19">
    <source>
        <dbReference type="Proteomes" id="UP000236544"/>
    </source>
</evidence>
<dbReference type="InterPro" id="IPR029063">
    <property type="entry name" value="SAM-dependent_MTases_sf"/>
</dbReference>
<feature type="compositionally biased region" description="Polar residues" evidence="16">
    <location>
        <begin position="1"/>
        <end position="12"/>
    </location>
</feature>
<evidence type="ECO:0000256" key="16">
    <source>
        <dbReference type="SAM" id="MobiDB-lite"/>
    </source>
</evidence>
<evidence type="ECO:0000256" key="6">
    <source>
        <dbReference type="ARBA" id="ARBA00022691"/>
    </source>
</evidence>
<evidence type="ECO:0000259" key="17">
    <source>
        <dbReference type="PROSITE" id="PS51569"/>
    </source>
</evidence>
<feature type="compositionally biased region" description="Polar residues" evidence="16">
    <location>
        <begin position="86"/>
        <end position="99"/>
    </location>
</feature>
<dbReference type="AlphaFoldDB" id="A0A0P1KUB0"/>
<feature type="binding site" evidence="15">
    <location>
        <position position="428"/>
    </location>
    <ligand>
        <name>S-adenosyl-L-methionine</name>
        <dbReference type="ChEBI" id="CHEBI:59789"/>
    </ligand>
</feature>
<feature type="binding site" evidence="15">
    <location>
        <begin position="465"/>
        <end position="466"/>
    </location>
    <ligand>
        <name>S-adenosyl-L-methionine</name>
        <dbReference type="ChEBI" id="CHEBI:59789"/>
    </ligand>
</feature>
<evidence type="ECO:0000256" key="11">
    <source>
        <dbReference type="ARBA" id="ARBA00023242"/>
    </source>
</evidence>
<protein>
    <recommendedName>
        <fullName evidence="3 14">Histone-lysine N-methyltransferase, H3 lysine-79 specific</fullName>
        <ecNumber evidence="2 14">2.1.1.360</ecNumber>
    </recommendedName>
    <alternativeName>
        <fullName evidence="12 14">Histone H3-K79 methyltransferase</fullName>
    </alternativeName>
</protein>
<dbReference type="OrthoDB" id="443402at2759"/>
<keyword evidence="9 14" id="KW-0805">Transcription regulation</keyword>
<keyword evidence="4 14" id="KW-0489">Methyltransferase</keyword>
<dbReference type="GO" id="GO:0032259">
    <property type="term" value="P:methylation"/>
    <property type="evidence" value="ECO:0007669"/>
    <property type="project" value="UniProtKB-KW"/>
</dbReference>
<dbReference type="GO" id="GO:0000781">
    <property type="term" value="C:chromosome, telomeric region"/>
    <property type="evidence" value="ECO:0007669"/>
    <property type="project" value="GOC"/>
</dbReference>
<dbReference type="PIRSF" id="PIRSF017570">
    <property type="entry name" value="Histone_H3-K79_MeTrfase"/>
    <property type="match status" value="1"/>
</dbReference>
<dbReference type="EMBL" id="LN890547">
    <property type="protein sequence ID" value="CUS23458.1"/>
    <property type="molecule type" value="Genomic_DNA"/>
</dbReference>
<comment type="subcellular location">
    <subcellularLocation>
        <location evidence="1 14">Nucleus</location>
    </subcellularLocation>
</comment>
<accession>A0A0P1KUB0</accession>
<dbReference type="SUPFAM" id="SSF53335">
    <property type="entry name" value="S-adenosyl-L-methionine-dependent methyltransferases"/>
    <property type="match status" value="1"/>
</dbReference>
<keyword evidence="19" id="KW-1185">Reference proteome</keyword>
<evidence type="ECO:0000256" key="2">
    <source>
        <dbReference type="ARBA" id="ARBA00012190"/>
    </source>
</evidence>
<organism evidence="18 19">
    <name type="scientific">Lachancea quebecensis</name>
    <dbReference type="NCBI Taxonomy" id="1654605"/>
    <lineage>
        <taxon>Eukaryota</taxon>
        <taxon>Fungi</taxon>
        <taxon>Dikarya</taxon>
        <taxon>Ascomycota</taxon>
        <taxon>Saccharomycotina</taxon>
        <taxon>Saccharomycetes</taxon>
        <taxon>Saccharomycetales</taxon>
        <taxon>Saccharomycetaceae</taxon>
        <taxon>Lachancea</taxon>
    </lineage>
</organism>
<feature type="binding site" evidence="15">
    <location>
        <begin position="378"/>
        <end position="381"/>
    </location>
    <ligand>
        <name>S-adenosyl-L-methionine</name>
        <dbReference type="ChEBI" id="CHEBI:59789"/>
    </ligand>
</feature>
<feature type="domain" description="DOT1" evidence="17">
    <location>
        <begin position="261"/>
        <end position="574"/>
    </location>
</feature>
<dbReference type="FunFam" id="3.40.50.150:FF:000033">
    <property type="entry name" value="Histone-lysine N-methyltransferase, H3 lysine-79 specific"/>
    <property type="match status" value="1"/>
</dbReference>
<evidence type="ECO:0000256" key="15">
    <source>
        <dbReference type="PIRSR" id="PIRSR017570-1"/>
    </source>
</evidence>
<evidence type="ECO:0000256" key="5">
    <source>
        <dbReference type="ARBA" id="ARBA00022679"/>
    </source>
</evidence>
<keyword evidence="7" id="KW-0677">Repeat</keyword>
<dbReference type="GO" id="GO:0140956">
    <property type="term" value="F:histone H3K79 trimethyltransferase activity"/>
    <property type="evidence" value="ECO:0007669"/>
    <property type="project" value="UniProtKB-EC"/>
</dbReference>
<dbReference type="GO" id="GO:0005634">
    <property type="term" value="C:nucleus"/>
    <property type="evidence" value="ECO:0007669"/>
    <property type="project" value="UniProtKB-SubCell"/>
</dbReference>
<keyword evidence="8 14" id="KW-0156">Chromatin regulator</keyword>
<feature type="region of interest" description="Disordered" evidence="16">
    <location>
        <begin position="63"/>
        <end position="181"/>
    </location>
</feature>
<dbReference type="GO" id="GO:0042393">
    <property type="term" value="F:histone binding"/>
    <property type="evidence" value="ECO:0007669"/>
    <property type="project" value="InterPro"/>
</dbReference>
<evidence type="ECO:0000256" key="1">
    <source>
        <dbReference type="ARBA" id="ARBA00004123"/>
    </source>
</evidence>
<comment type="catalytic activity">
    <reaction evidence="13 14">
        <text>L-lysyl(79)-[histone H3] + 3 S-adenosyl-L-methionine = N(6),N(6),N(6)-trimethyl-L-lysyl(79)-[histone H3] + 3 S-adenosyl-L-homocysteine + 3 H(+)</text>
        <dbReference type="Rhea" id="RHEA:60328"/>
        <dbReference type="Rhea" id="RHEA-COMP:15549"/>
        <dbReference type="Rhea" id="RHEA-COMP:15552"/>
        <dbReference type="ChEBI" id="CHEBI:15378"/>
        <dbReference type="ChEBI" id="CHEBI:29969"/>
        <dbReference type="ChEBI" id="CHEBI:57856"/>
        <dbReference type="ChEBI" id="CHEBI:59789"/>
        <dbReference type="ChEBI" id="CHEBI:61961"/>
        <dbReference type="EC" id="2.1.1.360"/>
    </reaction>
</comment>
<gene>
    <name evidence="18" type="ORF">LAQU0_S10e00826g</name>
</gene>
<proteinExistence type="inferred from homology"/>
<evidence type="ECO:0000256" key="12">
    <source>
        <dbReference type="ARBA" id="ARBA00029821"/>
    </source>
</evidence>
<comment type="similarity">
    <text evidence="14">Belongs to the class I-like SAM-binding methyltransferase superfamily. DOT1 family.</text>
</comment>
<evidence type="ECO:0000256" key="9">
    <source>
        <dbReference type="ARBA" id="ARBA00023015"/>
    </source>
</evidence>
<dbReference type="InterPro" id="IPR025789">
    <property type="entry name" value="DOT1_dom"/>
</dbReference>
<reference evidence="19" key="1">
    <citation type="submission" date="2015-10" db="EMBL/GenBank/DDBJ databases">
        <authorList>
            <person name="Devillers H."/>
        </authorList>
    </citation>
    <scope>NUCLEOTIDE SEQUENCE [LARGE SCALE GENOMIC DNA]</scope>
</reference>
<evidence type="ECO:0000256" key="3">
    <source>
        <dbReference type="ARBA" id="ARBA00020987"/>
    </source>
</evidence>
<keyword evidence="11 14" id="KW-0539">Nucleus</keyword>
<dbReference type="GO" id="GO:0031509">
    <property type="term" value="P:subtelomeric heterochromatin formation"/>
    <property type="evidence" value="ECO:0007669"/>
    <property type="project" value="InterPro"/>
</dbReference>
<feature type="binding site" evidence="15">
    <location>
        <begin position="401"/>
        <end position="410"/>
    </location>
    <ligand>
        <name>S-adenosyl-L-methionine</name>
        <dbReference type="ChEBI" id="CHEBI:59789"/>
    </ligand>
</feature>
<dbReference type="Proteomes" id="UP000236544">
    <property type="component" value="Unassembled WGS sequence"/>
</dbReference>
<feature type="compositionally biased region" description="Polar residues" evidence="16">
    <location>
        <begin position="162"/>
        <end position="179"/>
    </location>
</feature>
<dbReference type="EC" id="2.1.1.360" evidence="2 14"/>
<comment type="function">
    <text evidence="14">Histone methyltransferase that specifically trimethylates histone H3 to form H3K79me3. This methylation is required for telomere silencing and for the pachytene checkpoint during the meiotic cell cycle by allowing the recruitment of RAD9 to double strand breaks. Nucleosomes are preferred as substrate compared to free histone.</text>
</comment>
<evidence type="ECO:0000256" key="7">
    <source>
        <dbReference type="ARBA" id="ARBA00022737"/>
    </source>
</evidence>
<dbReference type="Gene3D" id="3.40.50.150">
    <property type="entry name" value="Vaccinia Virus protein VP39"/>
    <property type="match status" value="1"/>
</dbReference>
<feature type="compositionally biased region" description="Polar residues" evidence="16">
    <location>
        <begin position="116"/>
        <end position="129"/>
    </location>
</feature>
<dbReference type="GO" id="GO:0000077">
    <property type="term" value="P:DNA damage checkpoint signaling"/>
    <property type="evidence" value="ECO:0007669"/>
    <property type="project" value="InterPro"/>
</dbReference>
<sequence>MTTDTTYGTGSANADEASSLPATSPLKGSEKTTGRVPKKRVNKSLLSLLNDACKYSAYSEYSMPSGFLRRKGSDSSRPGAKDDELQNTTQGSDNNPSSISVSVQKQRQVNKKRQSESSVNGLDENTQKVVTRKKPSRIKKKADPQSRHTSKLVAESPRKSESSVGSQPDATSSTNNLMNHKNLRKDLVSSQRANSFIEDQTNHFTRRRDLFDSDALQSKETFDCELIHSRSLSDPQRTNPNVVKLQSILYPDFEEEYTVDFNVDLSKYNPMSEIGRIIEYTVQIYVPKKIANQLRKKVVQPLNKAFDDRNQEGFIRAVETFNEIVRKVPRTDVIERLRCTEEVPTSFFHSLLHTVYVRTIHPKARSLKEYQAFSNYVYGELLPNFLTTAYAQCGLKSGDIFMDLGSGVGNCVLQAALEFGCSLSFGCELMPNASDLTTTQELELQRRCKLWGLKLCPTKFSLRTSFVDNPIVDELLPKCDVLLVNNFIFDAKLNLQIQKLIQVLKPGCKVISLKNLRPFGYTINFDDVGNIMNRLTVKRYDLPENSVSWTHRGGEYYISTVGEDIDESIFTTHSKGRVRMGRRVKYTR</sequence>
<evidence type="ECO:0000256" key="13">
    <source>
        <dbReference type="ARBA" id="ARBA00047770"/>
    </source>
</evidence>
<evidence type="ECO:0000256" key="10">
    <source>
        <dbReference type="ARBA" id="ARBA00023163"/>
    </source>
</evidence>
<dbReference type="PANTHER" id="PTHR21451">
    <property type="entry name" value="HISTONE H3 METHYLTRANSFERASE"/>
    <property type="match status" value="1"/>
</dbReference>
<evidence type="ECO:0000256" key="4">
    <source>
        <dbReference type="ARBA" id="ARBA00022603"/>
    </source>
</evidence>
<feature type="region of interest" description="Disordered" evidence="16">
    <location>
        <begin position="1"/>
        <end position="43"/>
    </location>
</feature>
<dbReference type="PROSITE" id="PS51569">
    <property type="entry name" value="DOT1"/>
    <property type="match status" value="1"/>
</dbReference>
<dbReference type="InterPro" id="IPR021162">
    <property type="entry name" value="Dot1"/>
</dbReference>
<keyword evidence="6 14" id="KW-0949">S-adenosyl-L-methionine</keyword>
<keyword evidence="5 14" id="KW-0808">Transferase</keyword>
<evidence type="ECO:0000256" key="8">
    <source>
        <dbReference type="ARBA" id="ARBA00022853"/>
    </source>
</evidence>